<dbReference type="Gene3D" id="2.30.310.10">
    <property type="entry name" value="ibrinogen binding protein from staphylococcus aureus domain"/>
    <property type="match status" value="1"/>
</dbReference>
<feature type="domain" description="NFACT RNA-binding" evidence="6">
    <location>
        <begin position="448"/>
        <end position="544"/>
    </location>
</feature>
<name>A0A4P6YR82_9LACO</name>
<dbReference type="EMBL" id="CP037940">
    <property type="protein sequence ID" value="QBO35116.1"/>
    <property type="molecule type" value="Genomic_DNA"/>
</dbReference>
<evidence type="ECO:0000256" key="4">
    <source>
        <dbReference type="ARBA" id="ARBA00022917"/>
    </source>
</evidence>
<dbReference type="HAMAP" id="MF_00844_B">
    <property type="entry name" value="RqcH_B"/>
    <property type="match status" value="1"/>
</dbReference>
<dbReference type="PANTHER" id="PTHR15239:SF6">
    <property type="entry name" value="RIBOSOME QUALITY CONTROL COMPLEX SUBUNIT NEMF"/>
    <property type="match status" value="1"/>
</dbReference>
<dbReference type="InterPro" id="IPR008532">
    <property type="entry name" value="NFACT_RNA-bd"/>
</dbReference>
<dbReference type="PANTHER" id="PTHR15239">
    <property type="entry name" value="NUCLEAR EXPORT MEDIATOR FACTOR NEMF"/>
    <property type="match status" value="1"/>
</dbReference>
<keyword evidence="4 5" id="KW-0648">Protein biosynthesis</keyword>
<dbReference type="OrthoDB" id="9766163at2"/>
<evidence type="ECO:0000256" key="3">
    <source>
        <dbReference type="ARBA" id="ARBA00022884"/>
    </source>
</evidence>
<dbReference type="InterPro" id="IPR043682">
    <property type="entry name" value="RqcH_bacterial"/>
</dbReference>
<evidence type="ECO:0000256" key="2">
    <source>
        <dbReference type="ARBA" id="ARBA00022730"/>
    </source>
</evidence>
<dbReference type="Pfam" id="PF05670">
    <property type="entry name" value="NFACT-R_1"/>
    <property type="match status" value="1"/>
</dbReference>
<dbReference type="RefSeq" id="WP_133362196.1">
    <property type="nucleotide sequence ID" value="NZ_CP037940.1"/>
</dbReference>
<keyword evidence="2 5" id="KW-0699">rRNA-binding</keyword>
<comment type="subunit">
    <text evidence="5">Associates with stalled 50S ribosomal subunits. Binds to RqcP.</text>
</comment>
<dbReference type="KEGG" id="wei:EQG49_00920"/>
<keyword evidence="3 5" id="KW-0694">RNA-binding</keyword>
<keyword evidence="5" id="KW-0175">Coiled coil</keyword>
<organism evidence="7 8">
    <name type="scientific">Periweissella cryptocerci</name>
    <dbReference type="NCBI Taxonomy" id="2506420"/>
    <lineage>
        <taxon>Bacteria</taxon>
        <taxon>Bacillati</taxon>
        <taxon>Bacillota</taxon>
        <taxon>Bacilli</taxon>
        <taxon>Lactobacillales</taxon>
        <taxon>Lactobacillaceae</taxon>
        <taxon>Periweissella</taxon>
    </lineage>
</organism>
<dbReference type="GO" id="GO:0043023">
    <property type="term" value="F:ribosomal large subunit binding"/>
    <property type="evidence" value="ECO:0007669"/>
    <property type="project" value="UniProtKB-UniRule"/>
</dbReference>
<dbReference type="InterPro" id="IPR051608">
    <property type="entry name" value="RQC_Subunit_NEMF"/>
</dbReference>
<dbReference type="GO" id="GO:1990112">
    <property type="term" value="C:RQC complex"/>
    <property type="evidence" value="ECO:0007669"/>
    <property type="project" value="TreeGrafter"/>
</dbReference>
<protein>
    <recommendedName>
        <fullName evidence="5">Rqc2 homolog RqcH</fullName>
        <shortName evidence="5">RqcH</shortName>
    </recommendedName>
</protein>
<feature type="coiled-coil region" evidence="5">
    <location>
        <begin position="377"/>
        <end position="411"/>
    </location>
</feature>
<proteinExistence type="inferred from homology"/>
<dbReference type="Gene3D" id="3.40.970.40">
    <property type="entry name" value="fibrinogen binding protein from staphylococcus aureus domain like"/>
    <property type="match status" value="1"/>
</dbReference>
<evidence type="ECO:0000313" key="7">
    <source>
        <dbReference type="EMBL" id="QBO35116.1"/>
    </source>
</evidence>
<gene>
    <name evidence="5" type="primary">rqcH</name>
    <name evidence="7" type="ORF">EQG49_00920</name>
</gene>
<dbReference type="GO" id="GO:0000049">
    <property type="term" value="F:tRNA binding"/>
    <property type="evidence" value="ECO:0007669"/>
    <property type="project" value="UniProtKB-UniRule"/>
</dbReference>
<evidence type="ECO:0000259" key="6">
    <source>
        <dbReference type="Pfam" id="PF05670"/>
    </source>
</evidence>
<dbReference type="AlphaFoldDB" id="A0A4P6YR82"/>
<evidence type="ECO:0000256" key="1">
    <source>
        <dbReference type="ARBA" id="ARBA00022555"/>
    </source>
</evidence>
<evidence type="ECO:0000313" key="8">
    <source>
        <dbReference type="Proteomes" id="UP000292886"/>
    </source>
</evidence>
<comment type="similarity">
    <text evidence="5">Belongs to the NEMF family.</text>
</comment>
<evidence type="ECO:0000256" key="5">
    <source>
        <dbReference type="HAMAP-Rule" id="MF_00844"/>
    </source>
</evidence>
<reference evidence="8" key="1">
    <citation type="submission" date="2019-03" db="EMBL/GenBank/DDBJ databases">
        <title>Weissella sp. 26KH-42 Genome sequencing.</title>
        <authorList>
            <person name="Heo J."/>
            <person name="Kim S.-J."/>
            <person name="Kim J.-S."/>
            <person name="Hong S.-B."/>
            <person name="Kwon S.-W."/>
        </authorList>
    </citation>
    <scope>NUCLEOTIDE SEQUENCE [LARGE SCALE GENOMIC DNA]</scope>
    <source>
        <strain evidence="8">26KH-42</strain>
    </source>
</reference>
<dbReference type="GO" id="GO:0019843">
    <property type="term" value="F:rRNA binding"/>
    <property type="evidence" value="ECO:0007669"/>
    <property type="project" value="UniProtKB-UniRule"/>
</dbReference>
<keyword evidence="1 5" id="KW-0820">tRNA-binding</keyword>
<keyword evidence="8" id="KW-1185">Reference proteome</keyword>
<dbReference type="FunFam" id="2.30.310.10:FF:000004">
    <property type="entry name" value="Fibronectin-binding protein A"/>
    <property type="match status" value="1"/>
</dbReference>
<sequence length="575" mass="64798">MSFDGMFTHAMVGELNSKLAGGRITKIHQPYPNEIILVVRANGKNHPLLLSAHPTFARAQITDIPYANPATPPNFAMMLRKHLEGARLDRIEQVENDRIIRLFVQTHDELGDIENIVLILEMMGRHSNLFLVNEKSNKIVELIKHVSADQNRVRSLYPGAQYIAPPKQNLTNPYESLNGLANLILDIPDQKELAKEIQGHFQGFAFDSAQELAAAVHEDGDAMKHAQNWLQKFDTPQPTLTEIGNNKTAYTPFPWLTVTGPQQTFASLGELLDFYFADKAERDRVQQQAGSVIRVVRNEIKKNKTKLKKLHQSLDESAHADEFKVKGELLTTYLYQVERGMTEITLPNYYEDEKPMKIALSNQIGPSQNAQKYFTRYNKLKKAVAFVDEQIALAEDELAYLENIMAQIEIASPKDINEIKLELIAEGYIRNKSKNKKAKIQISKPEKFWATDGTEIEVGKNNLQNDKLSLKTAARTDIWLHVQKLPGSHVIIHDSNPSEATIMEAANLAAYFSKARESANVPVDYLQTRRLRKPNGAKPGFVIFEGQTTVYVTPSLNLVNKMRTKPAPTVEPAAD</sequence>
<comment type="function">
    <text evidence="5">Key component of the ribosome quality control system (RQC), a ribosome-associated complex that mediates the extraction of incompletely synthesized nascent chains from stalled ribosomes and their subsequent degradation. RqcH recruits Ala-charged tRNA, and with RqcP directs the elongation of stalled nascent chains on 50S ribosomal subunits, leading to non-templated C-terminal alanine extensions (Ala tail). The Ala tail promotes nascent chain degradation. May add between 1 and at least 8 Ala residues. Binds to stalled 50S ribosomal subunits.</text>
</comment>
<accession>A0A4P6YR82</accession>
<dbReference type="GO" id="GO:0072344">
    <property type="term" value="P:rescue of stalled ribosome"/>
    <property type="evidence" value="ECO:0007669"/>
    <property type="project" value="UniProtKB-UniRule"/>
</dbReference>
<dbReference type="Pfam" id="PF05833">
    <property type="entry name" value="NFACT_N"/>
    <property type="match status" value="1"/>
</dbReference>
<dbReference type="Proteomes" id="UP000292886">
    <property type="component" value="Chromosome"/>
</dbReference>